<dbReference type="Gene3D" id="3.30.470.20">
    <property type="entry name" value="ATP-grasp fold, B domain"/>
    <property type="match status" value="1"/>
</dbReference>
<dbReference type="PROSITE" id="PS51221">
    <property type="entry name" value="TTL"/>
    <property type="match status" value="1"/>
</dbReference>
<evidence type="ECO:0008006" key="4">
    <source>
        <dbReference type="Google" id="ProtNLM"/>
    </source>
</evidence>
<dbReference type="PANTHER" id="PTHR46810:SF1">
    <property type="entry name" value="INACTIVE POLYGLYCYLASE TTLL10"/>
    <property type="match status" value="1"/>
</dbReference>
<dbReference type="PANTHER" id="PTHR46810">
    <property type="entry name" value="INACTIVE POLYGLYCYLASE TTLL10"/>
    <property type="match status" value="1"/>
</dbReference>
<name>A0A267G4I8_9PLAT</name>
<dbReference type="GO" id="GO:0070737">
    <property type="term" value="F:protein-glycine ligase activity, elongating"/>
    <property type="evidence" value="ECO:0007669"/>
    <property type="project" value="TreeGrafter"/>
</dbReference>
<dbReference type="OrthoDB" id="18862at2759"/>
<sequence>MAKHVIFIPPNTNQSSTVDQQGDTRPDNPRIQQAAILSNPYRLQDVCSAIREKYIDDIGLAVQATGLGGNRFGPNTSDVVRVTNSIGFSRIREDEAVKEADNFDEEGGKLNVALSIPRNNPAFNRPNCLTMRPFTEPMNQLCSKSLLVRWLRLLEGRLVASGQAFRTASGGLFGYEEFTALTLSLSDANLEQKLGQNPGTYLAKPSRGTMGQMQKLVQIGGPDEVRRDLLIFLRRSQYRRMRLSHVILQRYIDPPLLVDKRKFDMRVYYLIVNTRRQSSGVGGRPETGYFAFLHPGFVRLCSSPYDPSDLKNLALHLTNQSVQARQSELFSELKEATTWYPDELNAYLNRRGRLGEMNWARDVLYPKVAAILGYVSALYKEHLEDRDFAAGAFRIMGVDMLVDAKLRVYLLEFNEFPSWGRRTDVLKRVKPNMWLEAVALAAETSLRFRRREPINSEADLLAAQNFRLAFSSDAPQLARDRIAQLYP</sequence>
<protein>
    <recommendedName>
        <fullName evidence="4">TTL domain-containing protein</fullName>
    </recommendedName>
</protein>
<gene>
    <name evidence="2" type="ORF">BOX15_Mlig005294g3</name>
</gene>
<accession>A0A267G4I8</accession>
<evidence type="ECO:0000313" key="2">
    <source>
        <dbReference type="EMBL" id="PAA80162.1"/>
    </source>
</evidence>
<dbReference type="InterPro" id="IPR027752">
    <property type="entry name" value="TTLL10"/>
</dbReference>
<organism evidence="2 3">
    <name type="scientific">Macrostomum lignano</name>
    <dbReference type="NCBI Taxonomy" id="282301"/>
    <lineage>
        <taxon>Eukaryota</taxon>
        <taxon>Metazoa</taxon>
        <taxon>Spiralia</taxon>
        <taxon>Lophotrochozoa</taxon>
        <taxon>Platyhelminthes</taxon>
        <taxon>Rhabditophora</taxon>
        <taxon>Macrostomorpha</taxon>
        <taxon>Macrostomida</taxon>
        <taxon>Macrostomidae</taxon>
        <taxon>Macrostomum</taxon>
    </lineage>
</organism>
<feature type="region of interest" description="Disordered" evidence="1">
    <location>
        <begin position="1"/>
        <end position="27"/>
    </location>
</feature>
<dbReference type="SUPFAM" id="SSF56059">
    <property type="entry name" value="Glutathione synthetase ATP-binding domain-like"/>
    <property type="match status" value="1"/>
</dbReference>
<dbReference type="AlphaFoldDB" id="A0A267G4I8"/>
<dbReference type="STRING" id="282301.A0A267G4I8"/>
<dbReference type="Pfam" id="PF03133">
    <property type="entry name" value="TTL"/>
    <property type="match status" value="1"/>
</dbReference>
<evidence type="ECO:0000256" key="1">
    <source>
        <dbReference type="SAM" id="MobiDB-lite"/>
    </source>
</evidence>
<keyword evidence="3" id="KW-1185">Reference proteome</keyword>
<dbReference type="InterPro" id="IPR004344">
    <property type="entry name" value="TTL/TTLL_fam"/>
</dbReference>
<feature type="compositionally biased region" description="Polar residues" evidence="1">
    <location>
        <begin position="10"/>
        <end position="21"/>
    </location>
</feature>
<proteinExistence type="predicted"/>
<evidence type="ECO:0000313" key="3">
    <source>
        <dbReference type="Proteomes" id="UP000215902"/>
    </source>
</evidence>
<reference evidence="2 3" key="1">
    <citation type="submission" date="2017-06" db="EMBL/GenBank/DDBJ databases">
        <title>A platform for efficient transgenesis in Macrostomum lignano, a flatworm model organism for stem cell research.</title>
        <authorList>
            <person name="Berezikov E."/>
        </authorList>
    </citation>
    <scope>NUCLEOTIDE SEQUENCE [LARGE SCALE GENOMIC DNA]</scope>
    <source>
        <strain evidence="2">DV1</strain>
        <tissue evidence="2">Whole organism</tissue>
    </source>
</reference>
<dbReference type="EMBL" id="NIVC01000594">
    <property type="protein sequence ID" value="PAA80162.1"/>
    <property type="molecule type" value="Genomic_DNA"/>
</dbReference>
<dbReference type="Proteomes" id="UP000215902">
    <property type="component" value="Unassembled WGS sequence"/>
</dbReference>
<comment type="caution">
    <text evidence="2">The sequence shown here is derived from an EMBL/GenBank/DDBJ whole genome shotgun (WGS) entry which is preliminary data.</text>
</comment>